<name>A0A2P7QJN0_9GAMM</name>
<sequence length="71" mass="7365">YGFLQTPPLASGALASRIVFPSVGVTPSSFRWPGLPASPGKQQKAATSAALYGGDIRPLPCPRNRAGRRSG</sequence>
<reference evidence="1 2" key="1">
    <citation type="submission" date="2018-03" db="EMBL/GenBank/DDBJ databases">
        <title>The draft genome of Zobellella taiwanensis JCM 13381.</title>
        <authorList>
            <person name="Liu L."/>
            <person name="Li L."/>
            <person name="Wang T."/>
            <person name="Zhang X."/>
            <person name="Liang L."/>
        </authorList>
    </citation>
    <scope>NUCLEOTIDE SEQUENCE [LARGE SCALE GENOMIC DNA]</scope>
    <source>
        <strain evidence="1 2">JCM 13381</strain>
    </source>
</reference>
<proteinExistence type="predicted"/>
<dbReference type="EMBL" id="PXYH01000024">
    <property type="protein sequence ID" value="PSJ38163.1"/>
    <property type="molecule type" value="Genomic_DNA"/>
</dbReference>
<gene>
    <name evidence="1" type="ORF">C7I36_14475</name>
</gene>
<evidence type="ECO:0000313" key="2">
    <source>
        <dbReference type="Proteomes" id="UP000242181"/>
    </source>
</evidence>
<dbReference type="Proteomes" id="UP000242181">
    <property type="component" value="Unassembled WGS sequence"/>
</dbReference>
<dbReference type="AlphaFoldDB" id="A0A2P7QJN0"/>
<organism evidence="1 2">
    <name type="scientific">Zobellella taiwanensis</name>
    <dbReference type="NCBI Taxonomy" id="347535"/>
    <lineage>
        <taxon>Bacteria</taxon>
        <taxon>Pseudomonadati</taxon>
        <taxon>Pseudomonadota</taxon>
        <taxon>Gammaproteobacteria</taxon>
        <taxon>Aeromonadales</taxon>
        <taxon>Aeromonadaceae</taxon>
        <taxon>Zobellella</taxon>
    </lineage>
</organism>
<protein>
    <submittedName>
        <fullName evidence="1">Uncharacterized protein</fullName>
    </submittedName>
</protein>
<comment type="caution">
    <text evidence="1">The sequence shown here is derived from an EMBL/GenBank/DDBJ whole genome shotgun (WGS) entry which is preliminary data.</text>
</comment>
<feature type="non-terminal residue" evidence="1">
    <location>
        <position position="1"/>
    </location>
</feature>
<keyword evidence="2" id="KW-1185">Reference proteome</keyword>
<accession>A0A2P7QJN0</accession>
<evidence type="ECO:0000313" key="1">
    <source>
        <dbReference type="EMBL" id="PSJ38163.1"/>
    </source>
</evidence>